<evidence type="ECO:0000256" key="7">
    <source>
        <dbReference type="RuleBase" id="RU363032"/>
    </source>
</evidence>
<dbReference type="InterPro" id="IPR025966">
    <property type="entry name" value="OppC_N"/>
</dbReference>
<keyword evidence="5 7" id="KW-1133">Transmembrane helix</keyword>
<feature type="transmembrane region" description="Helical" evidence="7">
    <location>
        <begin position="142"/>
        <end position="162"/>
    </location>
</feature>
<evidence type="ECO:0000259" key="9">
    <source>
        <dbReference type="PROSITE" id="PS50928"/>
    </source>
</evidence>
<dbReference type="RefSeq" id="WP_208196739.1">
    <property type="nucleotide sequence ID" value="NZ_CP076023.1"/>
</dbReference>
<dbReference type="InterPro" id="IPR035906">
    <property type="entry name" value="MetI-like_sf"/>
</dbReference>
<organism evidence="10 11">
    <name type="scientific">Cellulomonas dongxiuzhuiae</name>
    <dbReference type="NCBI Taxonomy" id="2819979"/>
    <lineage>
        <taxon>Bacteria</taxon>
        <taxon>Bacillati</taxon>
        <taxon>Actinomycetota</taxon>
        <taxon>Actinomycetes</taxon>
        <taxon>Micrococcales</taxon>
        <taxon>Cellulomonadaceae</taxon>
        <taxon>Cellulomonas</taxon>
    </lineage>
</organism>
<dbReference type="Pfam" id="PF00528">
    <property type="entry name" value="BPD_transp_1"/>
    <property type="match status" value="1"/>
</dbReference>
<comment type="subcellular location">
    <subcellularLocation>
        <location evidence="1 7">Cell membrane</location>
        <topology evidence="1 7">Multi-pass membrane protein</topology>
    </subcellularLocation>
</comment>
<evidence type="ECO:0000256" key="5">
    <source>
        <dbReference type="ARBA" id="ARBA00022989"/>
    </source>
</evidence>
<dbReference type="Gene3D" id="1.10.3720.10">
    <property type="entry name" value="MetI-like"/>
    <property type="match status" value="1"/>
</dbReference>
<dbReference type="InterPro" id="IPR050366">
    <property type="entry name" value="BP-dependent_transpt_permease"/>
</dbReference>
<evidence type="ECO:0000256" key="2">
    <source>
        <dbReference type="ARBA" id="ARBA00022448"/>
    </source>
</evidence>
<dbReference type="EMBL" id="CP076023">
    <property type="protein sequence ID" value="QWC16175.1"/>
    <property type="molecule type" value="Genomic_DNA"/>
</dbReference>
<evidence type="ECO:0000256" key="4">
    <source>
        <dbReference type="ARBA" id="ARBA00022692"/>
    </source>
</evidence>
<dbReference type="InterPro" id="IPR000515">
    <property type="entry name" value="MetI-like"/>
</dbReference>
<feature type="transmembrane region" description="Helical" evidence="7">
    <location>
        <begin position="45"/>
        <end position="64"/>
    </location>
</feature>
<keyword evidence="6 7" id="KW-0472">Membrane</keyword>
<dbReference type="CDD" id="cd06261">
    <property type="entry name" value="TM_PBP2"/>
    <property type="match status" value="1"/>
</dbReference>
<feature type="region of interest" description="Disordered" evidence="8">
    <location>
        <begin position="1"/>
        <end position="27"/>
    </location>
</feature>
<evidence type="ECO:0000313" key="10">
    <source>
        <dbReference type="EMBL" id="QWC16175.1"/>
    </source>
</evidence>
<dbReference type="PROSITE" id="PS50928">
    <property type="entry name" value="ABC_TM1"/>
    <property type="match status" value="1"/>
</dbReference>
<feature type="transmembrane region" description="Helical" evidence="7">
    <location>
        <begin position="269"/>
        <end position="295"/>
    </location>
</feature>
<protein>
    <submittedName>
        <fullName evidence="10">ABC transporter permease</fullName>
    </submittedName>
</protein>
<evidence type="ECO:0000313" key="11">
    <source>
        <dbReference type="Proteomes" id="UP000679335"/>
    </source>
</evidence>
<keyword evidence="4 7" id="KW-0812">Transmembrane</keyword>
<dbReference type="SUPFAM" id="SSF161098">
    <property type="entry name" value="MetI-like"/>
    <property type="match status" value="1"/>
</dbReference>
<evidence type="ECO:0000256" key="6">
    <source>
        <dbReference type="ARBA" id="ARBA00023136"/>
    </source>
</evidence>
<feature type="domain" description="ABC transmembrane type-1" evidence="9">
    <location>
        <begin position="104"/>
        <end position="292"/>
    </location>
</feature>
<keyword evidence="3" id="KW-1003">Cell membrane</keyword>
<evidence type="ECO:0000256" key="8">
    <source>
        <dbReference type="SAM" id="MobiDB-lite"/>
    </source>
</evidence>
<dbReference type="Proteomes" id="UP000679335">
    <property type="component" value="Chromosome"/>
</dbReference>
<dbReference type="Pfam" id="PF12911">
    <property type="entry name" value="OppC_N"/>
    <property type="match status" value="1"/>
</dbReference>
<dbReference type="PANTHER" id="PTHR43386">
    <property type="entry name" value="OLIGOPEPTIDE TRANSPORT SYSTEM PERMEASE PROTEIN APPC"/>
    <property type="match status" value="1"/>
</dbReference>
<feature type="transmembrane region" description="Helical" evidence="7">
    <location>
        <begin position="224"/>
        <end position="249"/>
    </location>
</feature>
<sequence>MATDTTSPAVPPTGGAVESPRRVRERRDPRRVGVLRRTLRTPGGVVGLTVTVLMVGLGLLAPVISPADPVATAFDQVLRPPSGEHLLGTDELGRDQLSRVLHGIAASIQIGLLSVVLATAVGVPLGLAAGYYRRIDPLISRAVDVLLAFPTLILAVGLAAVLGPSATNVTIALAVTAVPAFVRVVRSEVMRLRGMEFVSSAVASGVSDTRVLWVHILPNAMSALLVQITVSIPTAVIGEATLSFLGLGIRPPEPSLGTMLSNAQAFLATGWWMALFPGIAVIAITLALNLVGDALRDALDPKGRRR</sequence>
<feature type="transmembrane region" description="Helical" evidence="7">
    <location>
        <begin position="104"/>
        <end position="130"/>
    </location>
</feature>
<feature type="transmembrane region" description="Helical" evidence="7">
    <location>
        <begin position="168"/>
        <end position="185"/>
    </location>
</feature>
<accession>A0ABX8GJU4</accession>
<reference evidence="10 11" key="1">
    <citation type="submission" date="2021-05" db="EMBL/GenBank/DDBJ databases">
        <title>Novel species in genus Cellulomonas.</title>
        <authorList>
            <person name="Zhang G."/>
        </authorList>
    </citation>
    <scope>NUCLEOTIDE SEQUENCE [LARGE SCALE GENOMIC DNA]</scope>
    <source>
        <strain evidence="11">zg-ZUI157</strain>
    </source>
</reference>
<evidence type="ECO:0000256" key="3">
    <source>
        <dbReference type="ARBA" id="ARBA00022475"/>
    </source>
</evidence>
<gene>
    <name evidence="10" type="ORF">KKR89_00360</name>
</gene>
<proteinExistence type="inferred from homology"/>
<keyword evidence="2 7" id="KW-0813">Transport</keyword>
<evidence type="ECO:0000256" key="1">
    <source>
        <dbReference type="ARBA" id="ARBA00004651"/>
    </source>
</evidence>
<comment type="similarity">
    <text evidence="7">Belongs to the binding-protein-dependent transport system permease family.</text>
</comment>
<dbReference type="PANTHER" id="PTHR43386:SF1">
    <property type="entry name" value="D,D-DIPEPTIDE TRANSPORT SYSTEM PERMEASE PROTEIN DDPC-RELATED"/>
    <property type="match status" value="1"/>
</dbReference>
<keyword evidence="11" id="KW-1185">Reference proteome</keyword>
<name>A0ABX8GJU4_9CELL</name>